<dbReference type="Gene3D" id="2.60.40.640">
    <property type="match status" value="2"/>
</dbReference>
<evidence type="ECO:0000313" key="4">
    <source>
        <dbReference type="Proteomes" id="UP000054815"/>
    </source>
</evidence>
<evidence type="ECO:0000259" key="2">
    <source>
        <dbReference type="SMART" id="SM01017"/>
    </source>
</evidence>
<gene>
    <name evidence="3" type="primary">Arrdc3</name>
    <name evidence="3" type="ORF">T4E_1648</name>
</gene>
<accession>A0A0V0XY61</accession>
<dbReference type="STRING" id="6337.A0A0V0XY61"/>
<proteinExistence type="inferred from homology"/>
<evidence type="ECO:0000313" key="3">
    <source>
        <dbReference type="EMBL" id="KRX92826.1"/>
    </source>
</evidence>
<evidence type="ECO:0000256" key="1">
    <source>
        <dbReference type="ARBA" id="ARBA00005298"/>
    </source>
</evidence>
<dbReference type="Pfam" id="PF02752">
    <property type="entry name" value="Arrestin_C"/>
    <property type="match status" value="1"/>
</dbReference>
<dbReference type="PANTHER" id="PTHR11188">
    <property type="entry name" value="ARRESTIN DOMAIN CONTAINING PROTEIN"/>
    <property type="match status" value="1"/>
</dbReference>
<dbReference type="Proteomes" id="UP000054815">
    <property type="component" value="Unassembled WGS sequence"/>
</dbReference>
<name>A0A0V0XY61_TRIPS</name>
<organism evidence="3 4">
    <name type="scientific">Trichinella pseudospiralis</name>
    <name type="common">Parasitic roundworm</name>
    <dbReference type="NCBI Taxonomy" id="6337"/>
    <lineage>
        <taxon>Eukaryota</taxon>
        <taxon>Metazoa</taxon>
        <taxon>Ecdysozoa</taxon>
        <taxon>Nematoda</taxon>
        <taxon>Enoplea</taxon>
        <taxon>Dorylaimia</taxon>
        <taxon>Trichinellida</taxon>
        <taxon>Trichinellidae</taxon>
        <taxon>Trichinella</taxon>
    </lineage>
</organism>
<comment type="caution">
    <text evidence="3">The sequence shown here is derived from an EMBL/GenBank/DDBJ whole genome shotgun (WGS) entry which is preliminary data.</text>
</comment>
<dbReference type="AlphaFoldDB" id="A0A0V0XY61"/>
<dbReference type="PANTHER" id="PTHR11188:SF176">
    <property type="entry name" value="ARRESTIN DOMAIN-CONTAINING PROTEIN 1"/>
    <property type="match status" value="1"/>
</dbReference>
<dbReference type="EMBL" id="JYDU01000102">
    <property type="protein sequence ID" value="KRX92826.1"/>
    <property type="molecule type" value="Genomic_DNA"/>
</dbReference>
<dbReference type="InterPro" id="IPR011021">
    <property type="entry name" value="Arrestin-like_N"/>
</dbReference>
<dbReference type="InterPro" id="IPR011022">
    <property type="entry name" value="Arrestin_C-like"/>
</dbReference>
<comment type="similarity">
    <text evidence="1">Belongs to the arrestin family.</text>
</comment>
<dbReference type="GO" id="GO:0005737">
    <property type="term" value="C:cytoplasm"/>
    <property type="evidence" value="ECO:0007669"/>
    <property type="project" value="TreeGrafter"/>
</dbReference>
<dbReference type="SUPFAM" id="SSF81296">
    <property type="entry name" value="E set domains"/>
    <property type="match status" value="2"/>
</dbReference>
<protein>
    <submittedName>
        <fullName evidence="3">Arrestin domain-containing protein 3</fullName>
    </submittedName>
</protein>
<dbReference type="InterPro" id="IPR050357">
    <property type="entry name" value="Arrestin_domain-protein"/>
</dbReference>
<sequence>MAQSLRIEYFHNPPAYFSGKKVSGNVILYLSNQLSIDSLRIICHGLAFTRKAESKCTGIKKQRLTYSVFTDNEEYFHLDQTLLQKNKNFTNVNSSFLDAGVHKFPFEFHLPADCPNSFESKYGSIRYYCKALLKKDDSVLLMDKQLFTLLNGIDLNISIEAESVNSTSYSTELVHSKGKHAVICRLQLSNTKFVPGEMVRCKFHIWHASKKDKPNVTCVQLMQNIVCRGKNPKSKEVKQWEERKLLLQNERTEKKDCKTGTFMNCDWDALEIPATIPTVDRKMCNIVQIHYELLFQVSIDKIPYTTAVPITIGLVPVKSRFCFFKSSLNSQRNSCSNIECMKILEPLISHYNALRKKSKAPNSFTILKLVSLSAVPVVGHQLCCSKVDVRNDHELRHIQAPIYFSPTTLVYLWKLKAVPNLVESTKADSSAGKFLVPWHKVNSMPSMIAEYRLNKKRNQNEQQRPNLEKNVK</sequence>
<dbReference type="SMART" id="SM01017">
    <property type="entry name" value="Arrestin_C"/>
    <property type="match status" value="1"/>
</dbReference>
<dbReference type="InterPro" id="IPR014752">
    <property type="entry name" value="Arrestin-like_C"/>
</dbReference>
<dbReference type="GO" id="GO:0015031">
    <property type="term" value="P:protein transport"/>
    <property type="evidence" value="ECO:0007669"/>
    <property type="project" value="TreeGrafter"/>
</dbReference>
<dbReference type="InterPro" id="IPR014756">
    <property type="entry name" value="Ig_E-set"/>
</dbReference>
<reference evidence="3 4" key="1">
    <citation type="submission" date="2015-01" db="EMBL/GenBank/DDBJ databases">
        <title>Evolution of Trichinella species and genotypes.</title>
        <authorList>
            <person name="Korhonen P.K."/>
            <person name="Edoardo P."/>
            <person name="Giuseppe L.R."/>
            <person name="Gasser R.B."/>
        </authorList>
    </citation>
    <scope>NUCLEOTIDE SEQUENCE [LARGE SCALE GENOMIC DNA]</scope>
    <source>
        <strain evidence="3">ISS141</strain>
    </source>
</reference>
<dbReference type="Pfam" id="PF00339">
    <property type="entry name" value="Arrestin_N"/>
    <property type="match status" value="1"/>
</dbReference>
<feature type="domain" description="Arrestin C-terminal-like" evidence="2">
    <location>
        <begin position="178"/>
        <end position="317"/>
    </location>
</feature>